<accession>R7TKG5</accession>
<reference evidence="8" key="3">
    <citation type="submission" date="2015-06" db="UniProtKB">
        <authorList>
            <consortium name="EnsemblMetazoa"/>
        </authorList>
    </citation>
    <scope>IDENTIFICATION</scope>
</reference>
<feature type="domain" description="PTHB1 hairpin" evidence="5">
    <location>
        <begin position="644"/>
        <end position="746"/>
    </location>
</feature>
<dbReference type="SUPFAM" id="SSF50978">
    <property type="entry name" value="WD40 repeat-like"/>
    <property type="match status" value="1"/>
</dbReference>
<dbReference type="OMA" id="VPVEDWT"/>
<organism evidence="7">
    <name type="scientific">Capitella teleta</name>
    <name type="common">Polychaete worm</name>
    <dbReference type="NCBI Taxonomy" id="283909"/>
    <lineage>
        <taxon>Eukaryota</taxon>
        <taxon>Metazoa</taxon>
        <taxon>Spiralia</taxon>
        <taxon>Lophotrochozoa</taxon>
        <taxon>Annelida</taxon>
        <taxon>Polychaeta</taxon>
        <taxon>Sedentaria</taxon>
        <taxon>Scolecida</taxon>
        <taxon>Capitellidae</taxon>
        <taxon>Capitella</taxon>
    </lineage>
</organism>
<dbReference type="EMBL" id="KB309519">
    <property type="protein sequence ID" value="ELT94199.1"/>
    <property type="molecule type" value="Genomic_DNA"/>
</dbReference>
<dbReference type="Pfam" id="PF23337">
    <property type="entry name" value="PTHB1_pf"/>
    <property type="match status" value="1"/>
</dbReference>
<reference evidence="9" key="1">
    <citation type="submission" date="2012-12" db="EMBL/GenBank/DDBJ databases">
        <authorList>
            <person name="Hellsten U."/>
            <person name="Grimwood J."/>
            <person name="Chapman J.A."/>
            <person name="Shapiro H."/>
            <person name="Aerts A."/>
            <person name="Otillar R.P."/>
            <person name="Terry A.Y."/>
            <person name="Boore J.L."/>
            <person name="Simakov O."/>
            <person name="Marletaz F."/>
            <person name="Cho S.-J."/>
            <person name="Edsinger-Gonzales E."/>
            <person name="Havlak P."/>
            <person name="Kuo D.-H."/>
            <person name="Larsson T."/>
            <person name="Lv J."/>
            <person name="Arendt D."/>
            <person name="Savage R."/>
            <person name="Osoegawa K."/>
            <person name="de Jong P."/>
            <person name="Lindberg D.R."/>
            <person name="Seaver E.C."/>
            <person name="Weisblat D.A."/>
            <person name="Putnam N.H."/>
            <person name="Grigoriev I.V."/>
            <person name="Rokhsar D.S."/>
        </authorList>
    </citation>
    <scope>NUCLEOTIDE SEQUENCE</scope>
    <source>
        <strain evidence="9">I ESC-2004</strain>
    </source>
</reference>
<dbReference type="EnsemblMetazoa" id="CapteT155802">
    <property type="protein sequence ID" value="CapteP155802"/>
    <property type="gene ID" value="CapteG155802"/>
</dbReference>
<dbReference type="GO" id="GO:0016020">
    <property type="term" value="C:membrane"/>
    <property type="evidence" value="ECO:0007669"/>
    <property type="project" value="TreeGrafter"/>
</dbReference>
<evidence type="ECO:0000313" key="7">
    <source>
        <dbReference type="EMBL" id="ELT94199.1"/>
    </source>
</evidence>
<dbReference type="InterPro" id="IPR055362">
    <property type="entry name" value="PTHB1_pf_dom"/>
</dbReference>
<feature type="domain" description="PTHB1 GAE" evidence="3">
    <location>
        <begin position="443"/>
        <end position="529"/>
    </location>
</feature>
<gene>
    <name evidence="7" type="ORF">CAPTEDRAFT_155802</name>
</gene>
<evidence type="ECO:0000313" key="9">
    <source>
        <dbReference type="Proteomes" id="UP000014760"/>
    </source>
</evidence>
<feature type="domain" description="PTHB1 N-terminal" evidence="2">
    <location>
        <begin position="1"/>
        <end position="369"/>
    </location>
</feature>
<feature type="domain" description="PTHB1 C-terminal helix bundle" evidence="6">
    <location>
        <begin position="749"/>
        <end position="823"/>
    </location>
</feature>
<dbReference type="FunCoup" id="R7TKG5">
    <property type="interactions" value="99"/>
</dbReference>
<sequence length="957" mass="105500">MSLFKARDWWSTIVGDDEQFDQGCMCVGNLDNHSSGTDKIVVGSYHGYLRIYNPRPVKTENGNEGFRPEDVLCETSLNAPILQVECGRFVSSAEGMYLAVLHPRKLSVYNLLSTSGAVEHGSHYQLKLVYEHKLQRTAFNFCSGSFGGVKGRDFLCIQSMDGTVSVFEQESFAFSRFLPNALLPGPICYVPRTDSFVTVSSSRCLESYKYQVLAVATDTRTKEESQMLKSGKRVAAEWELGLCDQALDIHVTSFNNSQEAIYVLGERNVYMVSEVGKLLMMKKFDFNPSCFLPYASVDDGQINCIIATHTKTLLIYQNITLTWAAQLDMVPVALCVGKFQDSEESQLKGVIVSLDEMGHLQCSYLGTDPAMFTAASSEVRELDYTELDAEMRQLQKAIKEQQSKSAPIVPTQAAEDEIQIIVSVPPDLDDVSVATNLEIEDEEKVPSLTVKISLKARSHLTDVKVHVHAPAPLASNESLISFASLEPNHPGETQVSFFMCHGFLPSQLKAHITATYQSSSGAPRVVTSQIKLPLKLVIKAVLPIKTATYKITVDTNKPPVNLNDIFPELLGESAGGPGNALGFCVYGLDSVITMLASKTSQRYRLQSDDFASMWPLLSDLLLRLKSYFRVGQTSSDFKITYEGPLPLQEYFEVLDKHFECRLNADKYSHLLEERAAQFRAIQRRLLTRFKDKTPAPLANLDTLLDGTYRQILALADAMEENRKAQQRAAAALSCATHTLNHLIQLWKDLSAEEFSILESSLITSVDDNGDQGWEEIVDASITHLLRTCMAKSAKDQTVNPSPLNLLKDTTKLKKHIALLCDRLGKGAKLVVEGYKPVTSPTTTEPSKPIRPSMPASHSKSEQQKKYKPIPTTLNTKKHQEASSFDEPTIPTGSRFGEKKSPSAQGPIGGGRSGSDYLKRGGSTGDAVNSVPDLDDLGAPEVADQPLVNGVDELVYGL</sequence>
<dbReference type="Pfam" id="PF23338">
    <property type="entry name" value="PTHB1_hp"/>
    <property type="match status" value="1"/>
</dbReference>
<keyword evidence="9" id="KW-1185">Reference proteome</keyword>
<name>R7TKG5_CAPTE</name>
<dbReference type="InterPro" id="IPR026511">
    <property type="entry name" value="PTHB1"/>
</dbReference>
<dbReference type="GO" id="GO:0060271">
    <property type="term" value="P:cilium assembly"/>
    <property type="evidence" value="ECO:0007669"/>
    <property type="project" value="TreeGrafter"/>
</dbReference>
<dbReference type="InterPro" id="IPR055363">
    <property type="entry name" value="PTHB1_hp_dom"/>
</dbReference>
<reference evidence="7 9" key="2">
    <citation type="journal article" date="2013" name="Nature">
        <title>Insights into bilaterian evolution from three spiralian genomes.</title>
        <authorList>
            <person name="Simakov O."/>
            <person name="Marletaz F."/>
            <person name="Cho S.J."/>
            <person name="Edsinger-Gonzales E."/>
            <person name="Havlak P."/>
            <person name="Hellsten U."/>
            <person name="Kuo D.H."/>
            <person name="Larsson T."/>
            <person name="Lv J."/>
            <person name="Arendt D."/>
            <person name="Savage R."/>
            <person name="Osoegawa K."/>
            <person name="de Jong P."/>
            <person name="Grimwood J."/>
            <person name="Chapman J.A."/>
            <person name="Shapiro H."/>
            <person name="Aerts A."/>
            <person name="Otillar R.P."/>
            <person name="Terry A.Y."/>
            <person name="Boore J.L."/>
            <person name="Grigoriev I.V."/>
            <person name="Lindberg D.R."/>
            <person name="Seaver E.C."/>
            <person name="Weisblat D.A."/>
            <person name="Putnam N.H."/>
            <person name="Rokhsar D.S."/>
        </authorList>
    </citation>
    <scope>NUCLEOTIDE SEQUENCE</scope>
    <source>
        <strain evidence="7 9">I ESC-2004</strain>
    </source>
</reference>
<evidence type="ECO:0000259" key="2">
    <source>
        <dbReference type="Pfam" id="PF14727"/>
    </source>
</evidence>
<dbReference type="InterPro" id="IPR036322">
    <property type="entry name" value="WD40_repeat_dom_sf"/>
</dbReference>
<dbReference type="Pfam" id="PF14728">
    <property type="entry name" value="PTHB1_GAE"/>
    <property type="match status" value="1"/>
</dbReference>
<proteinExistence type="predicted"/>
<evidence type="ECO:0000313" key="8">
    <source>
        <dbReference type="EnsemblMetazoa" id="CapteP155802"/>
    </source>
</evidence>
<feature type="region of interest" description="Disordered" evidence="1">
    <location>
        <begin position="836"/>
        <end position="948"/>
    </location>
</feature>
<dbReference type="STRING" id="283909.R7TKG5"/>
<dbReference type="Proteomes" id="UP000014760">
    <property type="component" value="Unassembled WGS sequence"/>
</dbReference>
<evidence type="ECO:0000256" key="1">
    <source>
        <dbReference type="SAM" id="MobiDB-lite"/>
    </source>
</evidence>
<dbReference type="PANTHER" id="PTHR20991">
    <property type="entry name" value="PARATHYROID HORMONE-RESPONSIVE B1 GENE"/>
    <property type="match status" value="1"/>
</dbReference>
<protein>
    <recommendedName>
        <fullName evidence="10">PTHB1 N-terminal domain-containing protein</fullName>
    </recommendedName>
</protein>
<evidence type="ECO:0000259" key="5">
    <source>
        <dbReference type="Pfam" id="PF23338"/>
    </source>
</evidence>
<evidence type="ECO:0000259" key="4">
    <source>
        <dbReference type="Pfam" id="PF23337"/>
    </source>
</evidence>
<dbReference type="OrthoDB" id="10262646at2759"/>
<evidence type="ECO:0000259" key="3">
    <source>
        <dbReference type="Pfam" id="PF14728"/>
    </source>
</evidence>
<dbReference type="InterPro" id="IPR028074">
    <property type="entry name" value="PHTB1_GAE_dom"/>
</dbReference>
<evidence type="ECO:0008006" key="10">
    <source>
        <dbReference type="Google" id="ProtNLM"/>
    </source>
</evidence>
<dbReference type="PANTHER" id="PTHR20991:SF0">
    <property type="entry name" value="PROTEIN PTHB1"/>
    <property type="match status" value="1"/>
</dbReference>
<feature type="domain" description="PTHB1 platform" evidence="4">
    <location>
        <begin position="533"/>
        <end position="642"/>
    </location>
</feature>
<dbReference type="Pfam" id="PF23339">
    <property type="entry name" value="PTHB1_CtH"/>
    <property type="match status" value="1"/>
</dbReference>
<dbReference type="InterPro" id="IPR028073">
    <property type="entry name" value="PHTB1_N_dom"/>
</dbReference>
<evidence type="ECO:0000259" key="6">
    <source>
        <dbReference type="Pfam" id="PF23339"/>
    </source>
</evidence>
<dbReference type="AlphaFoldDB" id="R7TKG5"/>
<dbReference type="InterPro" id="IPR055364">
    <property type="entry name" value="PTHB1_CtH_dom"/>
</dbReference>
<dbReference type="HOGENOM" id="CLU_015674_1_0_1"/>
<dbReference type="Pfam" id="PF14727">
    <property type="entry name" value="PHTB1_N"/>
    <property type="match status" value="1"/>
</dbReference>
<dbReference type="EMBL" id="AMQN01012448">
    <property type="status" value="NOT_ANNOTATED_CDS"/>
    <property type="molecule type" value="Genomic_DNA"/>
</dbReference>
<dbReference type="GO" id="GO:0034464">
    <property type="term" value="C:BBSome"/>
    <property type="evidence" value="ECO:0007669"/>
    <property type="project" value="InterPro"/>
</dbReference>